<keyword evidence="6" id="KW-1185">Reference proteome</keyword>
<evidence type="ECO:0000313" key="5">
    <source>
        <dbReference type="EMBL" id="ACV08559.1"/>
    </source>
</evidence>
<dbReference type="KEGG" id="jde:Jden_0898"/>
<reference evidence="5 6" key="1">
    <citation type="journal article" date="2009" name="Stand. Genomic Sci.">
        <title>Complete genome sequence of Jonesia denitrificans type strain (Prevot 55134).</title>
        <authorList>
            <person name="Pukall R."/>
            <person name="Gehrich-Schroter G."/>
            <person name="Lapidus A."/>
            <person name="Nolan M."/>
            <person name="Glavina Del Rio T."/>
            <person name="Lucas S."/>
            <person name="Chen F."/>
            <person name="Tice H."/>
            <person name="Pitluck S."/>
            <person name="Cheng J.F."/>
            <person name="Copeland A."/>
            <person name="Saunders E."/>
            <person name="Brettin T."/>
            <person name="Detter J.C."/>
            <person name="Bruce D."/>
            <person name="Goodwin L."/>
            <person name="Pati A."/>
            <person name="Ivanova N."/>
            <person name="Mavromatis K."/>
            <person name="Ovchinnikova G."/>
            <person name="Chen A."/>
            <person name="Palaniappan K."/>
            <person name="Land M."/>
            <person name="Hauser L."/>
            <person name="Chang Y.J."/>
            <person name="Jeffries C.D."/>
            <person name="Chain P."/>
            <person name="Goker M."/>
            <person name="Bristow J."/>
            <person name="Eisen J.A."/>
            <person name="Markowitz V."/>
            <person name="Hugenholtz P."/>
            <person name="Kyrpides N.C."/>
            <person name="Klenk H.P."/>
            <person name="Han C."/>
        </authorList>
    </citation>
    <scope>NUCLEOTIDE SEQUENCE [LARGE SCALE GENOMIC DNA]</scope>
    <source>
        <strain evidence="6">ATCC 14870 / DSM 20603 / BCRC 15368 / CIP 55.134 / JCM 11481 / NBRC 15587 / NCTC 10816 / Prevot 55134</strain>
    </source>
</reference>
<proteinExistence type="inferred from homology"/>
<organism evidence="5 6">
    <name type="scientific">Jonesia denitrificans (strain ATCC 14870 / DSM 20603 / BCRC 15368 / CIP 55.134 / JCM 11481 / NBRC 15587 / NCTC 10816 / Prevot 55134)</name>
    <name type="common">Listeria denitrificans</name>
    <dbReference type="NCBI Taxonomy" id="471856"/>
    <lineage>
        <taxon>Bacteria</taxon>
        <taxon>Bacillati</taxon>
        <taxon>Actinomycetota</taxon>
        <taxon>Actinomycetes</taxon>
        <taxon>Micrococcales</taxon>
        <taxon>Jonesiaceae</taxon>
        <taxon>Jonesia</taxon>
    </lineage>
</organism>
<evidence type="ECO:0000256" key="3">
    <source>
        <dbReference type="RuleBase" id="RU000535"/>
    </source>
</evidence>
<name>C7R2T7_JONDD</name>
<dbReference type="Proteomes" id="UP000000628">
    <property type="component" value="Chromosome"/>
</dbReference>
<dbReference type="InterPro" id="IPR037124">
    <property type="entry name" value="Chaperonin_GroES_sf"/>
</dbReference>
<dbReference type="HOGENOM" id="CLU_155801_0_0_11"/>
<dbReference type="AlphaFoldDB" id="C7R2T7"/>
<accession>C7R2T7</accession>
<dbReference type="Pfam" id="PF00166">
    <property type="entry name" value="Cpn10"/>
    <property type="match status" value="1"/>
</dbReference>
<protein>
    <recommendedName>
        <fullName evidence="3">10 kDa chaperonin</fullName>
    </recommendedName>
</protein>
<dbReference type="SMART" id="SM00883">
    <property type="entry name" value="Cpn10"/>
    <property type="match status" value="1"/>
</dbReference>
<dbReference type="SUPFAM" id="SSF50129">
    <property type="entry name" value="GroES-like"/>
    <property type="match status" value="1"/>
</dbReference>
<dbReference type="InterPro" id="IPR020818">
    <property type="entry name" value="Chaperonin_GroES"/>
</dbReference>
<dbReference type="GO" id="GO:0005524">
    <property type="term" value="F:ATP binding"/>
    <property type="evidence" value="ECO:0007669"/>
    <property type="project" value="InterPro"/>
</dbReference>
<comment type="subunit">
    <text evidence="3">Heptamer of 7 subunits arranged in a ring.</text>
</comment>
<dbReference type="Gene3D" id="2.30.33.40">
    <property type="entry name" value="GroES chaperonin"/>
    <property type="match status" value="1"/>
</dbReference>
<evidence type="ECO:0000256" key="1">
    <source>
        <dbReference type="ARBA" id="ARBA00006975"/>
    </source>
</evidence>
<dbReference type="eggNOG" id="COG0234">
    <property type="taxonomic scope" value="Bacteria"/>
</dbReference>
<keyword evidence="2 3" id="KW-0143">Chaperone</keyword>
<evidence type="ECO:0000313" key="6">
    <source>
        <dbReference type="Proteomes" id="UP000000628"/>
    </source>
</evidence>
<dbReference type="CDD" id="cd00320">
    <property type="entry name" value="cpn10"/>
    <property type="match status" value="1"/>
</dbReference>
<dbReference type="GO" id="GO:0044183">
    <property type="term" value="F:protein folding chaperone"/>
    <property type="evidence" value="ECO:0007669"/>
    <property type="project" value="InterPro"/>
</dbReference>
<gene>
    <name evidence="5" type="ordered locus">Jden_0898</name>
</gene>
<dbReference type="STRING" id="471856.Jden_0898"/>
<evidence type="ECO:0000256" key="2">
    <source>
        <dbReference type="ARBA" id="ARBA00023186"/>
    </source>
</evidence>
<dbReference type="InterPro" id="IPR011032">
    <property type="entry name" value="GroES-like_sf"/>
</dbReference>
<evidence type="ECO:0000256" key="4">
    <source>
        <dbReference type="SAM" id="MobiDB-lite"/>
    </source>
</evidence>
<comment type="similarity">
    <text evidence="1 3">Belongs to the GroES chaperonin family.</text>
</comment>
<feature type="region of interest" description="Disordered" evidence="4">
    <location>
        <begin position="1"/>
        <end position="34"/>
    </location>
</feature>
<dbReference type="PRINTS" id="PR00297">
    <property type="entry name" value="CHAPERONIN10"/>
</dbReference>
<dbReference type="EMBL" id="CP001706">
    <property type="protein sequence ID" value="ACV08559.1"/>
    <property type="molecule type" value="Genomic_DNA"/>
</dbReference>
<comment type="function">
    <text evidence="3">Together with the chaperonin GroEL, plays an essential role in assisting protein folding. The GroEL-GroES system forms a nano-cage that allows encapsulation of the non-native substrate proteins and provides a physical environment optimized to promote and accelerate protein folding. GroES binds to the apical surface of the GroEL ring, thereby capping the opening of the GroEL channel.</text>
</comment>
<sequence>MSINGQGHAIGTVEGVNDSTNTSDTTPGRAAPQLPVRMLHDRVLVHPEKDTTERQSSAGLVIPATAVGPKKLAWALVAALGDNVRQVRLGDRVLFDPEDRAEVDIAGTDYVLLREKDIHAVAQADESERPTGLYL</sequence>
<feature type="compositionally biased region" description="Polar residues" evidence="4">
    <location>
        <begin position="17"/>
        <end position="26"/>
    </location>
</feature>